<organism evidence="2 3">
    <name type="scientific">Sulfitobacter sediminis</name>
    <dbReference type="NCBI Taxonomy" id="3234186"/>
    <lineage>
        <taxon>Bacteria</taxon>
        <taxon>Pseudomonadati</taxon>
        <taxon>Pseudomonadota</taxon>
        <taxon>Alphaproteobacteria</taxon>
        <taxon>Rhodobacterales</taxon>
        <taxon>Roseobacteraceae</taxon>
        <taxon>Sulfitobacter</taxon>
    </lineage>
</organism>
<gene>
    <name evidence="2" type="ORF">AB2B41_12825</name>
</gene>
<dbReference type="EMBL" id="JBFNXX010000009">
    <property type="protein sequence ID" value="MEW9920491.1"/>
    <property type="molecule type" value="Genomic_DNA"/>
</dbReference>
<accession>A0ABV3RP88</accession>
<dbReference type="InterPro" id="IPR036108">
    <property type="entry name" value="4pyrrol_syn_uPrphyn_synt_sf"/>
</dbReference>
<evidence type="ECO:0000259" key="1">
    <source>
        <dbReference type="Pfam" id="PF02602"/>
    </source>
</evidence>
<evidence type="ECO:0000313" key="2">
    <source>
        <dbReference type="EMBL" id="MEW9920491.1"/>
    </source>
</evidence>
<proteinExistence type="predicted"/>
<name>A0ABV3RP88_9RHOB</name>
<dbReference type="Pfam" id="PF02602">
    <property type="entry name" value="HEM4"/>
    <property type="match status" value="1"/>
</dbReference>
<feature type="domain" description="Tetrapyrrole biosynthesis uroporphyrinogen III synthase" evidence="1">
    <location>
        <begin position="33"/>
        <end position="225"/>
    </location>
</feature>
<reference evidence="2 3" key="1">
    <citation type="submission" date="2024-07" db="EMBL/GenBank/DDBJ databases">
        <title>Marimonas sp.nov., isolated from tidal-flat sediment.</title>
        <authorList>
            <person name="Jayan J.N."/>
            <person name="Lee S.S."/>
        </authorList>
    </citation>
    <scope>NUCLEOTIDE SEQUENCE [LARGE SCALE GENOMIC DNA]</scope>
    <source>
        <strain evidence="2 3">MJW-29</strain>
    </source>
</reference>
<comment type="caution">
    <text evidence="2">The sequence shown here is derived from an EMBL/GenBank/DDBJ whole genome shotgun (WGS) entry which is preliminary data.</text>
</comment>
<dbReference type="RefSeq" id="WP_367878196.1">
    <property type="nucleotide sequence ID" value="NZ_JBFNXX010000009.1"/>
</dbReference>
<dbReference type="SUPFAM" id="SSF69618">
    <property type="entry name" value="HemD-like"/>
    <property type="match status" value="1"/>
</dbReference>
<sequence length="239" mass="25515">MPRAFMEKPALLLTRPRKGAEAFVARLDTEVMQGVRVVISPLIDICELDVHIGLSAYAGVIFTSSTTVEITENGAGRPACCVGAKTAELAKERGWRVERIAVDADQLVASLLKDPVDTPLLHLGGTHRRGQVAERLSEAGLKTDALAIYDQVLRPLSDEARALLAGSGPVVAPLFSPRTAGQFAQEVQGAARLRLVAMSEAVAEPLRALDVECLHIACSPTGDGMRDAVEMLLREDSLA</sequence>
<protein>
    <submittedName>
        <fullName evidence="2">Uroporphyrinogen-III synthase</fullName>
        <ecNumber evidence="2">4.2.1.75</ecNumber>
    </submittedName>
</protein>
<dbReference type="Gene3D" id="3.40.50.10090">
    <property type="match status" value="2"/>
</dbReference>
<dbReference type="EC" id="4.2.1.75" evidence="2"/>
<dbReference type="Proteomes" id="UP001556098">
    <property type="component" value="Unassembled WGS sequence"/>
</dbReference>
<dbReference type="CDD" id="cd06578">
    <property type="entry name" value="HemD"/>
    <property type="match status" value="1"/>
</dbReference>
<keyword evidence="3" id="KW-1185">Reference proteome</keyword>
<keyword evidence="2" id="KW-0456">Lyase</keyword>
<dbReference type="GO" id="GO:0004852">
    <property type="term" value="F:uroporphyrinogen-III synthase activity"/>
    <property type="evidence" value="ECO:0007669"/>
    <property type="project" value="UniProtKB-EC"/>
</dbReference>
<evidence type="ECO:0000313" key="3">
    <source>
        <dbReference type="Proteomes" id="UP001556098"/>
    </source>
</evidence>
<dbReference type="InterPro" id="IPR003754">
    <property type="entry name" value="4pyrrol_synth_uPrphyn_synth"/>
</dbReference>